<sequence>MDKYEYRLKTDQMKKLADKKDTFSAIKVADTIDWRKVRDVKTLTSAAEVYVANGRYDTAIDLLLQAYEYAPIGRRIMYRLTEIAIEAGNFQDARSYYEEFQEIAPHDLGQYILRYQLEKAKGAPVEELIQILEEYRVQDFDERWSYELAELYHKAGRREDCVKLCDDIILWFSLGKYVEKAMKLKMVYEPLTASQKEKAENQTKYAEKLRKIQEASEFTGRKEDAAPAAPANQAAEEAAEESVRVWAEREEEVATAKTVGELEVVKAEPARQETVQEEQEPVVRMPKPPVLAREPVKEETVAAPAQNRQNRDTEHTFLDVKLEPYTHQFIDGAGEKIHVKSLDEEMQRSESETTSQAVSREDLGAASLKQSTTWVKEAGEEARAAILEGFEAEPQVTVEGAGIAEEPVYRNDSDTLHDFEENIRSTLKKIASEPEAADEVKVPAVESEPKERSTGSVEAAEKTYERARTQLKSWNFLVTARDEQAGFDLAVAKLKSMPKEETGRPSKVARIDGEKLNKRGILAVLDKLRDKVLIVDHAGKLLDSILEELEKVVNDPEINIMVVLIDTPKEIDNLMNYSVLLSSRFPNRYDCDAVTADELAEYALQYADEQECVLDDVAVLALYVKIDEIMQNPDGQEKEHVQEIMDEAIDRAEHRGGLFRGLFGNKLDEQGRLVLKEDHFK</sequence>
<feature type="compositionally biased region" description="Low complexity" evidence="1">
    <location>
        <begin position="226"/>
        <end position="236"/>
    </location>
</feature>
<reference evidence="2 3" key="1">
    <citation type="submission" date="2019-02" db="EMBL/GenBank/DDBJ databases">
        <title>Genomic Encyclopedia of Type Strains, Phase IV (KMG-IV): sequencing the most valuable type-strain genomes for metagenomic binning, comparative biology and taxonomic classification.</title>
        <authorList>
            <person name="Goeker M."/>
        </authorList>
    </citation>
    <scope>NUCLEOTIDE SEQUENCE [LARGE SCALE GENOMIC DNA]</scope>
    <source>
        <strain evidence="2 3">DSM 29486</strain>
    </source>
</reference>
<keyword evidence="3" id="KW-1185">Reference proteome</keyword>
<proteinExistence type="predicted"/>
<accession>A0A4Q7PPZ0</accession>
<feature type="compositionally biased region" description="Basic and acidic residues" evidence="1">
    <location>
        <begin position="447"/>
        <end position="460"/>
    </location>
</feature>
<evidence type="ECO:0000313" key="3">
    <source>
        <dbReference type="Proteomes" id="UP000292927"/>
    </source>
</evidence>
<name>A0A4Q7PPZ0_9FIRM</name>
<comment type="caution">
    <text evidence="2">The sequence shown here is derived from an EMBL/GenBank/DDBJ whole genome shotgun (WGS) entry which is preliminary data.</text>
</comment>
<dbReference type="RefSeq" id="WP_130433760.1">
    <property type="nucleotide sequence ID" value="NZ_SGXF01000001.1"/>
</dbReference>
<protein>
    <submittedName>
        <fullName evidence="2">Uncharacterized protein</fullName>
    </submittedName>
</protein>
<feature type="region of interest" description="Disordered" evidence="1">
    <location>
        <begin position="434"/>
        <end position="460"/>
    </location>
</feature>
<evidence type="ECO:0000256" key="1">
    <source>
        <dbReference type="SAM" id="MobiDB-lite"/>
    </source>
</evidence>
<dbReference type="EMBL" id="SGXF01000001">
    <property type="protein sequence ID" value="RZT02953.1"/>
    <property type="molecule type" value="Genomic_DNA"/>
</dbReference>
<gene>
    <name evidence="2" type="ORF">EV209_1085</name>
</gene>
<dbReference type="Pfam" id="PF13432">
    <property type="entry name" value="TPR_16"/>
    <property type="match status" value="1"/>
</dbReference>
<feature type="region of interest" description="Disordered" evidence="1">
    <location>
        <begin position="218"/>
        <end position="242"/>
    </location>
</feature>
<dbReference type="AlphaFoldDB" id="A0A4Q7PPZ0"/>
<feature type="region of interest" description="Disordered" evidence="1">
    <location>
        <begin position="344"/>
        <end position="364"/>
    </location>
</feature>
<dbReference type="SUPFAM" id="SSF48452">
    <property type="entry name" value="TPR-like"/>
    <property type="match status" value="1"/>
</dbReference>
<dbReference type="Proteomes" id="UP000292927">
    <property type="component" value="Unassembled WGS sequence"/>
</dbReference>
<dbReference type="SUPFAM" id="SSF52540">
    <property type="entry name" value="P-loop containing nucleoside triphosphate hydrolases"/>
    <property type="match status" value="1"/>
</dbReference>
<dbReference type="Gene3D" id="1.25.40.10">
    <property type="entry name" value="Tetratricopeptide repeat domain"/>
    <property type="match status" value="1"/>
</dbReference>
<organism evidence="2 3">
    <name type="scientific">Cuneatibacter caecimuris</name>
    <dbReference type="NCBI Taxonomy" id="1796618"/>
    <lineage>
        <taxon>Bacteria</taxon>
        <taxon>Bacillati</taxon>
        <taxon>Bacillota</taxon>
        <taxon>Clostridia</taxon>
        <taxon>Lachnospirales</taxon>
        <taxon>Lachnospiraceae</taxon>
        <taxon>Cuneatibacter</taxon>
    </lineage>
</organism>
<dbReference type="InterPro" id="IPR011990">
    <property type="entry name" value="TPR-like_helical_dom_sf"/>
</dbReference>
<evidence type="ECO:0000313" key="2">
    <source>
        <dbReference type="EMBL" id="RZT02953.1"/>
    </source>
</evidence>
<dbReference type="InterPro" id="IPR027417">
    <property type="entry name" value="P-loop_NTPase"/>
</dbReference>
<dbReference type="OrthoDB" id="9760891at2"/>